<name>A0AAV8VKQ6_9CUCU</name>
<sequence length="98" mass="10608">MLMNIPDIVSSSAIAEGYIEEPITRKSIVSKQIFPTASTSSTGYNFVNNSAIDESTVHPSASSKSTTSFSEEGNVARLNENGMIFKHCSNLTVNVYNK</sequence>
<comment type="caution">
    <text evidence="1">The sequence shown here is derived from an EMBL/GenBank/DDBJ whole genome shotgun (WGS) entry which is preliminary data.</text>
</comment>
<accession>A0AAV8VKQ6</accession>
<gene>
    <name evidence="1" type="ORF">NQ315_017366</name>
</gene>
<dbReference type="Proteomes" id="UP001159042">
    <property type="component" value="Unassembled WGS sequence"/>
</dbReference>
<reference evidence="1 2" key="1">
    <citation type="journal article" date="2023" name="Insect Mol. Biol.">
        <title>Genome sequencing provides insights into the evolution of gene families encoding plant cell wall-degrading enzymes in longhorned beetles.</title>
        <authorList>
            <person name="Shin N.R."/>
            <person name="Okamura Y."/>
            <person name="Kirsch R."/>
            <person name="Pauchet Y."/>
        </authorList>
    </citation>
    <scope>NUCLEOTIDE SEQUENCE [LARGE SCALE GENOMIC DNA]</scope>
    <source>
        <strain evidence="1">EAD_L_NR</strain>
    </source>
</reference>
<proteinExistence type="predicted"/>
<protein>
    <submittedName>
        <fullName evidence="1">Uncharacterized protein</fullName>
    </submittedName>
</protein>
<organism evidence="1 2">
    <name type="scientific">Exocentrus adspersus</name>
    <dbReference type="NCBI Taxonomy" id="1586481"/>
    <lineage>
        <taxon>Eukaryota</taxon>
        <taxon>Metazoa</taxon>
        <taxon>Ecdysozoa</taxon>
        <taxon>Arthropoda</taxon>
        <taxon>Hexapoda</taxon>
        <taxon>Insecta</taxon>
        <taxon>Pterygota</taxon>
        <taxon>Neoptera</taxon>
        <taxon>Endopterygota</taxon>
        <taxon>Coleoptera</taxon>
        <taxon>Polyphaga</taxon>
        <taxon>Cucujiformia</taxon>
        <taxon>Chrysomeloidea</taxon>
        <taxon>Cerambycidae</taxon>
        <taxon>Lamiinae</taxon>
        <taxon>Acanthocinini</taxon>
        <taxon>Exocentrus</taxon>
    </lineage>
</organism>
<evidence type="ECO:0000313" key="1">
    <source>
        <dbReference type="EMBL" id="KAJ8914669.1"/>
    </source>
</evidence>
<evidence type="ECO:0000313" key="2">
    <source>
        <dbReference type="Proteomes" id="UP001159042"/>
    </source>
</evidence>
<dbReference type="AlphaFoldDB" id="A0AAV8VKQ6"/>
<dbReference type="EMBL" id="JANEYG010000066">
    <property type="protein sequence ID" value="KAJ8914669.1"/>
    <property type="molecule type" value="Genomic_DNA"/>
</dbReference>
<keyword evidence="2" id="KW-1185">Reference proteome</keyword>